<evidence type="ECO:0000313" key="1">
    <source>
        <dbReference type="EMBL" id="AZN70509.1"/>
    </source>
</evidence>
<organism evidence="1 2">
    <name type="scientific">Georhizobium profundi</name>
    <dbReference type="NCBI Taxonomy" id="2341112"/>
    <lineage>
        <taxon>Bacteria</taxon>
        <taxon>Pseudomonadati</taxon>
        <taxon>Pseudomonadota</taxon>
        <taxon>Alphaproteobacteria</taxon>
        <taxon>Hyphomicrobiales</taxon>
        <taxon>Rhizobiaceae</taxon>
        <taxon>Georhizobium</taxon>
    </lineage>
</organism>
<dbReference type="Proteomes" id="UP000268192">
    <property type="component" value="Chromosome"/>
</dbReference>
<dbReference type="KEGG" id="abaw:D5400_03765"/>
<dbReference type="RefSeq" id="WP_126007788.1">
    <property type="nucleotide sequence ID" value="NZ_CP032509.1"/>
</dbReference>
<dbReference type="EMBL" id="CP032509">
    <property type="protein sequence ID" value="AZN70509.1"/>
    <property type="molecule type" value="Genomic_DNA"/>
</dbReference>
<protein>
    <recommendedName>
        <fullName evidence="3">SnoaL-like domain-containing protein</fullName>
    </recommendedName>
</protein>
<keyword evidence="2" id="KW-1185">Reference proteome</keyword>
<sequence length="165" mass="18512">MVDTGPFDFSAERIMAGGAKADANWRRLEEHTVAEWSGDLDATMATMTRNDPFQIMYATGLNVRGFDEVRAFYKRRMETFSGQGFFAKRWVISDDVIVGNGYFSGAPTGEFFGAPATGKTLLIPMSLWIYFEDTLLRGEATYLDGHELRLQLREGTSGDISEPVW</sequence>
<accession>A0A3S9B0P6</accession>
<dbReference type="OrthoDB" id="9182871at2"/>
<evidence type="ECO:0008006" key="3">
    <source>
        <dbReference type="Google" id="ProtNLM"/>
    </source>
</evidence>
<dbReference type="AlphaFoldDB" id="A0A3S9B0P6"/>
<dbReference type="SUPFAM" id="SSF54427">
    <property type="entry name" value="NTF2-like"/>
    <property type="match status" value="1"/>
</dbReference>
<dbReference type="Gene3D" id="3.10.450.50">
    <property type="match status" value="1"/>
</dbReference>
<gene>
    <name evidence="1" type="ORF">D5400_03765</name>
</gene>
<evidence type="ECO:0000313" key="2">
    <source>
        <dbReference type="Proteomes" id="UP000268192"/>
    </source>
</evidence>
<name>A0A3S9B0P6_9HYPH</name>
<proteinExistence type="predicted"/>
<dbReference type="InterPro" id="IPR032710">
    <property type="entry name" value="NTF2-like_dom_sf"/>
</dbReference>
<reference evidence="1 2" key="1">
    <citation type="submission" date="2018-09" db="EMBL/GenBank/DDBJ databases">
        <title>Marinorhizobium profundi gen. nov., sp. nov., isolated from a deep-sea sediment sample from the New Britain Trench and proposal of Marinorhizobiaceae fam. nov. in the order Rhizobiales of the class Alphaproteobacteria.</title>
        <authorList>
            <person name="Cao J."/>
        </authorList>
    </citation>
    <scope>NUCLEOTIDE SEQUENCE [LARGE SCALE GENOMIC DNA]</scope>
    <source>
        <strain evidence="1 2">WS11</strain>
    </source>
</reference>